<feature type="region of interest" description="Disordered" evidence="1">
    <location>
        <begin position="37"/>
        <end position="64"/>
    </location>
</feature>
<feature type="region of interest" description="Disordered" evidence="1">
    <location>
        <begin position="1"/>
        <end position="24"/>
    </location>
</feature>
<protein>
    <submittedName>
        <fullName evidence="2">Uncharacterized protein</fullName>
    </submittedName>
</protein>
<organism evidence="2 3">
    <name type="scientific">Methylobacterium radiotolerans</name>
    <dbReference type="NCBI Taxonomy" id="31998"/>
    <lineage>
        <taxon>Bacteria</taxon>
        <taxon>Pseudomonadati</taxon>
        <taxon>Pseudomonadota</taxon>
        <taxon>Alphaproteobacteria</taxon>
        <taxon>Hyphomicrobiales</taxon>
        <taxon>Methylobacteriaceae</taxon>
        <taxon>Methylobacterium</taxon>
    </lineage>
</organism>
<gene>
    <name evidence="2" type="ORF">ABIC20_001798</name>
</gene>
<comment type="caution">
    <text evidence="2">The sequence shown here is derived from an EMBL/GenBank/DDBJ whole genome shotgun (WGS) entry which is preliminary data.</text>
</comment>
<accession>A0ABV2NDC7</accession>
<name>A0ABV2NDC7_9HYPH</name>
<reference evidence="2 3" key="1">
    <citation type="submission" date="2024-06" db="EMBL/GenBank/DDBJ databases">
        <title>Genomics of switchgrass bacterial isolates.</title>
        <authorList>
            <person name="Shade A."/>
        </authorList>
    </citation>
    <scope>NUCLEOTIDE SEQUENCE [LARGE SCALE GENOMIC DNA]</scope>
    <source>
        <strain evidence="2 3">PvP084</strain>
    </source>
</reference>
<dbReference type="EMBL" id="JBEPNW010000002">
    <property type="protein sequence ID" value="MET3864489.1"/>
    <property type="molecule type" value="Genomic_DNA"/>
</dbReference>
<sequence>MIELHVTGPPGRHAPPDPAPFIEDLDAEPCLREPARCGRAGHAGAEDRDNSVLVHALPRLAERP</sequence>
<evidence type="ECO:0000256" key="1">
    <source>
        <dbReference type="SAM" id="MobiDB-lite"/>
    </source>
</evidence>
<evidence type="ECO:0000313" key="2">
    <source>
        <dbReference type="EMBL" id="MET3864489.1"/>
    </source>
</evidence>
<keyword evidence="3" id="KW-1185">Reference proteome</keyword>
<proteinExistence type="predicted"/>
<evidence type="ECO:0000313" key="3">
    <source>
        <dbReference type="Proteomes" id="UP001549119"/>
    </source>
</evidence>
<dbReference type="Proteomes" id="UP001549119">
    <property type="component" value="Unassembled WGS sequence"/>
</dbReference>